<dbReference type="SMART" id="SM00463">
    <property type="entry name" value="SMR"/>
    <property type="match status" value="1"/>
</dbReference>
<evidence type="ECO:0000256" key="1">
    <source>
        <dbReference type="SAM" id="MobiDB-lite"/>
    </source>
</evidence>
<dbReference type="Gene3D" id="3.30.1370.110">
    <property type="match status" value="1"/>
</dbReference>
<dbReference type="Pfam" id="PF01713">
    <property type="entry name" value="Smr"/>
    <property type="match status" value="1"/>
</dbReference>
<feature type="domain" description="Smr" evidence="2">
    <location>
        <begin position="96"/>
        <end position="177"/>
    </location>
</feature>
<keyword evidence="3" id="KW-0540">Nuclease</keyword>
<dbReference type="PANTHER" id="PTHR35562">
    <property type="entry name" value="DNA ENDONUCLEASE SMRA-RELATED"/>
    <property type="match status" value="1"/>
</dbReference>
<comment type="caution">
    <text evidence="3">The sequence shown here is derived from an EMBL/GenBank/DDBJ whole genome shotgun (WGS) entry which is preliminary data.</text>
</comment>
<dbReference type="PANTHER" id="PTHR35562:SF2">
    <property type="entry name" value="DNA ENDONUCLEASE SMRA-RELATED"/>
    <property type="match status" value="1"/>
</dbReference>
<dbReference type="SUPFAM" id="SSF160443">
    <property type="entry name" value="SMR domain-like"/>
    <property type="match status" value="1"/>
</dbReference>
<dbReference type="PROSITE" id="PS50828">
    <property type="entry name" value="SMR"/>
    <property type="match status" value="1"/>
</dbReference>
<dbReference type="EMBL" id="QJPH01000573">
    <property type="protein sequence ID" value="PZN69625.1"/>
    <property type="molecule type" value="Genomic_DNA"/>
</dbReference>
<feature type="region of interest" description="Disordered" evidence="1">
    <location>
        <begin position="183"/>
        <end position="202"/>
    </location>
</feature>
<dbReference type="AlphaFoldDB" id="A0A2W4QB04"/>
<evidence type="ECO:0000259" key="2">
    <source>
        <dbReference type="PROSITE" id="PS50828"/>
    </source>
</evidence>
<name>A0A2W4QB04_9GAMM</name>
<dbReference type="NCBIfam" id="NF033154">
    <property type="entry name" value="endonuc_SmrA"/>
    <property type="match status" value="1"/>
</dbReference>
<keyword evidence="3" id="KW-0255">Endonuclease</keyword>
<dbReference type="InterPro" id="IPR002625">
    <property type="entry name" value="Smr_dom"/>
</dbReference>
<evidence type="ECO:0000313" key="4">
    <source>
        <dbReference type="Proteomes" id="UP000249396"/>
    </source>
</evidence>
<feature type="region of interest" description="Disordered" evidence="1">
    <location>
        <begin position="1"/>
        <end position="46"/>
    </location>
</feature>
<keyword evidence="3" id="KW-0378">Hydrolase</keyword>
<dbReference type="InterPro" id="IPR036063">
    <property type="entry name" value="Smr_dom_sf"/>
</dbReference>
<accession>A0A2W4QB04</accession>
<gene>
    <name evidence="3" type="primary">smrA</name>
    <name evidence="3" type="ORF">DM484_29440</name>
</gene>
<protein>
    <submittedName>
        <fullName evidence="3">DNA endonuclease SmrA</fullName>
    </submittedName>
</protein>
<proteinExistence type="predicted"/>
<dbReference type="InterPro" id="IPR047688">
    <property type="entry name" value="Endonuc_SmrA"/>
</dbReference>
<sequence>MKDEDKPFFEQEMTGVRPLKSDAAKPPQRQRGKPEPGTLYRREAAQRPVKTDENFLTSGFVEFVHPLDVLSFKRGGIQNGVFQTLQRGGYRIDATLDLHLMTVEEARVEVYDFIRGCVRYEVRTALINHGKGTRSKDNRAMIKSYLARWLPQFKEIMAFHSAQGFHGGTGAVYVLLRKSEKAKDRARERLGLSSGKPEPQSD</sequence>
<organism evidence="3 4">
    <name type="scientific">Candidatus Methylumidiphilus alinenensis</name>
    <dbReference type="NCBI Taxonomy" id="2202197"/>
    <lineage>
        <taxon>Bacteria</taxon>
        <taxon>Pseudomonadati</taxon>
        <taxon>Pseudomonadota</taxon>
        <taxon>Gammaproteobacteria</taxon>
        <taxon>Methylococcales</taxon>
        <taxon>Candidatus Methylumidiphilus</taxon>
    </lineage>
</organism>
<evidence type="ECO:0000313" key="3">
    <source>
        <dbReference type="EMBL" id="PZN69625.1"/>
    </source>
</evidence>
<dbReference type="Proteomes" id="UP000249396">
    <property type="component" value="Unassembled WGS sequence"/>
</dbReference>
<reference evidence="3 4" key="1">
    <citation type="journal article" date="2018" name="Aquat. Microb. Ecol.">
        <title>Gammaproteobacterial methanotrophs dominate.</title>
        <authorList>
            <person name="Rissanen A.J."/>
            <person name="Saarenheimo J."/>
            <person name="Tiirola M."/>
            <person name="Peura S."/>
            <person name="Aalto S.L."/>
            <person name="Karvinen A."/>
            <person name="Nykanen H."/>
        </authorList>
    </citation>
    <scope>NUCLEOTIDE SEQUENCE [LARGE SCALE GENOMIC DNA]</scope>
    <source>
        <strain evidence="3">AMbin10</strain>
    </source>
</reference>
<dbReference type="GO" id="GO:0004520">
    <property type="term" value="F:DNA endonuclease activity"/>
    <property type="evidence" value="ECO:0007669"/>
    <property type="project" value="TreeGrafter"/>
</dbReference>